<dbReference type="EMBL" id="NAJQ01000029">
    <property type="protein sequence ID" value="TKA82655.1"/>
    <property type="molecule type" value="Genomic_DNA"/>
</dbReference>
<name>A0A4U0Y522_9PEZI</name>
<sequence length="122" mass="13616">MQQAFDRALIDGQLSLMRIHPAHNTPSLPKLIYGDIESGYAELFGLGAVGLRSRGSLTSVYYRIRKRWGLVEVLKTAPETVADKMAVLRRAEWLPPDFLMKMGYLQGYAGPESVPAVVNFAY</sequence>
<evidence type="ECO:0000313" key="1">
    <source>
        <dbReference type="EMBL" id="TKA82655.1"/>
    </source>
</evidence>
<keyword evidence="2" id="KW-1185">Reference proteome</keyword>
<evidence type="ECO:0000313" key="2">
    <source>
        <dbReference type="Proteomes" id="UP000309340"/>
    </source>
</evidence>
<dbReference type="AlphaFoldDB" id="A0A4U0Y522"/>
<organism evidence="1 2">
    <name type="scientific">Friedmanniomyces simplex</name>
    <dbReference type="NCBI Taxonomy" id="329884"/>
    <lineage>
        <taxon>Eukaryota</taxon>
        <taxon>Fungi</taxon>
        <taxon>Dikarya</taxon>
        <taxon>Ascomycota</taxon>
        <taxon>Pezizomycotina</taxon>
        <taxon>Dothideomycetes</taxon>
        <taxon>Dothideomycetidae</taxon>
        <taxon>Mycosphaerellales</taxon>
        <taxon>Teratosphaeriaceae</taxon>
        <taxon>Friedmanniomyces</taxon>
    </lineage>
</organism>
<protein>
    <submittedName>
        <fullName evidence="1">Uncharacterized protein</fullName>
    </submittedName>
</protein>
<proteinExistence type="predicted"/>
<dbReference type="OrthoDB" id="3921745at2759"/>
<reference evidence="1 2" key="1">
    <citation type="submission" date="2017-03" db="EMBL/GenBank/DDBJ databases">
        <title>Genomes of endolithic fungi from Antarctica.</title>
        <authorList>
            <person name="Coleine C."/>
            <person name="Masonjones S."/>
            <person name="Stajich J.E."/>
        </authorList>
    </citation>
    <scope>NUCLEOTIDE SEQUENCE [LARGE SCALE GENOMIC DNA]</scope>
    <source>
        <strain evidence="1 2">CCFEE 5184</strain>
    </source>
</reference>
<comment type="caution">
    <text evidence="1">The sequence shown here is derived from an EMBL/GenBank/DDBJ whole genome shotgun (WGS) entry which is preliminary data.</text>
</comment>
<dbReference type="Proteomes" id="UP000309340">
    <property type="component" value="Unassembled WGS sequence"/>
</dbReference>
<gene>
    <name evidence="1" type="ORF">B0A55_00754</name>
</gene>
<accession>A0A4U0Y522</accession>